<proteinExistence type="predicted"/>
<dbReference type="OMA" id="PTYCIRQ"/>
<feature type="compositionally biased region" description="Low complexity" evidence="1">
    <location>
        <begin position="235"/>
        <end position="260"/>
    </location>
</feature>
<evidence type="ECO:0000313" key="2">
    <source>
        <dbReference type="EMBL" id="KPA79566.1"/>
    </source>
</evidence>
<dbReference type="AlphaFoldDB" id="A0A0M9G0C1"/>
<evidence type="ECO:0000313" key="3">
    <source>
        <dbReference type="Proteomes" id="UP000037923"/>
    </source>
</evidence>
<dbReference type="VEuPathDB" id="TriTrypDB:LpyrH10_10_1490"/>
<accession>A0A0M9G0C1</accession>
<protein>
    <recommendedName>
        <fullName evidence="4">Knr4/Smi1-like domain-containing protein</fullName>
    </recommendedName>
</protein>
<sequence length="534" mass="54221">MPKVPRTADVARRLVDAYVTSLRQHLPTYCIRQLDKLPGAPEHQLTRLRQSYPGTPTELLYFLQRVNGTCWEPLVAPPGSAPPSASAAASAAAAGGEDAAAAASGGCVSTSTAATATTPLASSSSNTSAEPNKAARTTAAATASATKPSAKATTTAAAASIASEAAAFIKSTLAKKVTGSAARPRRLPHYVALPILGSAYTGCPYYLKSVEHMLLAEQQFPPPSANLPDEGEGWAPPATSATASTPLTTASPPPSATATAAAHEGGLSDAAVAAAGVQLNTNTIASVFAGYKILYGAPPSSDAKASAGTATLTTAAAAGEAGNAAAPTMEVSPSTNPVAAVSDAAAKTQGDEKVVYVDPRIDIHANFYHWLVFADSVQPHVRDPVPTIPDADPAKVAAAAAAAAAPSASAPSNDADKTSAANAAPTAATNTSTATAAAAGTAAKAAVPVKVFAPSRLYIDFKPVELQGGVYGQVIQFMHGQPSSFTVIANDFGSYLKYIMSEEYDFTKELEDDEDDEEDDGETDLVTPKPPKSE</sequence>
<evidence type="ECO:0000256" key="1">
    <source>
        <dbReference type="SAM" id="MobiDB-lite"/>
    </source>
</evidence>
<feature type="region of interest" description="Disordered" evidence="1">
    <location>
        <begin position="221"/>
        <end position="260"/>
    </location>
</feature>
<dbReference type="GeneID" id="26905670"/>
<dbReference type="RefSeq" id="XP_015658005.1">
    <property type="nucleotide sequence ID" value="XM_015803363.1"/>
</dbReference>
<reference evidence="2 3" key="1">
    <citation type="submission" date="2015-07" db="EMBL/GenBank/DDBJ databases">
        <title>High-quality genome of monoxenous trypanosomatid Leptomonas pyrrhocoris.</title>
        <authorList>
            <person name="Flegontov P."/>
            <person name="Butenko A."/>
            <person name="Firsov S."/>
            <person name="Vlcek C."/>
            <person name="Logacheva M.D."/>
            <person name="Field M."/>
            <person name="Filatov D."/>
            <person name="Flegontova O."/>
            <person name="Gerasimov E."/>
            <person name="Jackson A.P."/>
            <person name="Kelly S."/>
            <person name="Opperdoes F."/>
            <person name="O'Reilly A."/>
            <person name="Votypka J."/>
            <person name="Yurchenko V."/>
            <person name="Lukes J."/>
        </authorList>
    </citation>
    <scope>NUCLEOTIDE SEQUENCE [LARGE SCALE GENOMIC DNA]</scope>
    <source>
        <strain evidence="2">H10</strain>
    </source>
</reference>
<evidence type="ECO:0008006" key="4">
    <source>
        <dbReference type="Google" id="ProtNLM"/>
    </source>
</evidence>
<dbReference type="OrthoDB" id="273589at2759"/>
<gene>
    <name evidence="2" type="ORF">ABB37_05380</name>
</gene>
<feature type="region of interest" description="Disordered" evidence="1">
    <location>
        <begin position="407"/>
        <end position="428"/>
    </location>
</feature>
<keyword evidence="3" id="KW-1185">Reference proteome</keyword>
<organism evidence="2 3">
    <name type="scientific">Leptomonas pyrrhocoris</name>
    <name type="common">Firebug parasite</name>
    <dbReference type="NCBI Taxonomy" id="157538"/>
    <lineage>
        <taxon>Eukaryota</taxon>
        <taxon>Discoba</taxon>
        <taxon>Euglenozoa</taxon>
        <taxon>Kinetoplastea</taxon>
        <taxon>Metakinetoplastina</taxon>
        <taxon>Trypanosomatida</taxon>
        <taxon>Trypanosomatidae</taxon>
        <taxon>Leishmaniinae</taxon>
        <taxon>Leptomonas</taxon>
    </lineage>
</organism>
<feature type="compositionally biased region" description="Acidic residues" evidence="1">
    <location>
        <begin position="510"/>
        <end position="523"/>
    </location>
</feature>
<feature type="region of interest" description="Disordered" evidence="1">
    <location>
        <begin position="118"/>
        <end position="149"/>
    </location>
</feature>
<dbReference type="EMBL" id="LGTL01000010">
    <property type="protein sequence ID" value="KPA79566.1"/>
    <property type="molecule type" value="Genomic_DNA"/>
</dbReference>
<dbReference type="Proteomes" id="UP000037923">
    <property type="component" value="Unassembled WGS sequence"/>
</dbReference>
<feature type="region of interest" description="Disordered" evidence="1">
    <location>
        <begin position="507"/>
        <end position="534"/>
    </location>
</feature>
<comment type="caution">
    <text evidence="2">The sequence shown here is derived from an EMBL/GenBank/DDBJ whole genome shotgun (WGS) entry which is preliminary data.</text>
</comment>
<name>A0A0M9G0C1_LEPPY</name>